<evidence type="ECO:0000313" key="3">
    <source>
        <dbReference type="EMBL" id="MEE2053574.1"/>
    </source>
</evidence>
<feature type="chain" id="PRO_5046630660" description="AbiEi antitoxin C-terminal domain-containing protein" evidence="1">
    <location>
        <begin position="32"/>
        <end position="291"/>
    </location>
</feature>
<evidence type="ECO:0000313" key="4">
    <source>
        <dbReference type="Proteomes" id="UP001348641"/>
    </source>
</evidence>
<evidence type="ECO:0000259" key="2">
    <source>
        <dbReference type="Pfam" id="PF09407"/>
    </source>
</evidence>
<keyword evidence="1" id="KW-0732">Signal</keyword>
<feature type="signal peptide" evidence="1">
    <location>
        <begin position="1"/>
        <end position="31"/>
    </location>
</feature>
<dbReference type="Proteomes" id="UP001348641">
    <property type="component" value="Unassembled WGS sequence"/>
</dbReference>
<comment type="caution">
    <text evidence="3">The sequence shown here is derived from an EMBL/GenBank/DDBJ whole genome shotgun (WGS) entry which is preliminary data.</text>
</comment>
<dbReference type="InterPro" id="IPR018547">
    <property type="entry name" value="AbiEi_C"/>
</dbReference>
<dbReference type="EMBL" id="JAUUCC010000075">
    <property type="protein sequence ID" value="MEE2053574.1"/>
    <property type="molecule type" value="Genomic_DNA"/>
</dbReference>
<feature type="domain" description="AbiEi antitoxin C-terminal" evidence="2">
    <location>
        <begin position="22"/>
        <end position="139"/>
    </location>
</feature>
<organism evidence="3 4">
    <name type="scientific">Nocardiopsis tropica</name>
    <dbReference type="NCBI Taxonomy" id="109330"/>
    <lineage>
        <taxon>Bacteria</taxon>
        <taxon>Bacillati</taxon>
        <taxon>Actinomycetota</taxon>
        <taxon>Actinomycetes</taxon>
        <taxon>Streptosporangiales</taxon>
        <taxon>Nocardiopsidaceae</taxon>
        <taxon>Nocardiopsis</taxon>
    </lineage>
</organism>
<gene>
    <name evidence="3" type="ORF">Q8A49_24015</name>
</gene>
<accession>A0ABU7KWD6</accession>
<dbReference type="Pfam" id="PF09407">
    <property type="entry name" value="AbiEi_1"/>
    <property type="match status" value="1"/>
</dbReference>
<sequence>MTLRGFALPDRSLLLRTLAPVLGTVSATAVAADVTAAYVWGVDLYPRDARPTRTRLHVSVPPGVSTAGAPVVAHREVLPPADTTVVEGVRITTPARTAADVAARAPSVFVATARLDGFLSRGLVTDDEMARAACAPRTQPRLRRLRSALSYSSALSRSPAESWARVLLLEAGLPPPVPQCPVATAEGLFHADLGWPSLGVALEYDSLEFHSSRESLALDRARYAAMRAEGWEVVSVGVYDLRRRPDRLVRRLLHTLVRRGWSCPPHRLRRVRRKIRAYAARPPLLTAPPEP</sequence>
<protein>
    <recommendedName>
        <fullName evidence="2">AbiEi antitoxin C-terminal domain-containing protein</fullName>
    </recommendedName>
</protein>
<proteinExistence type="predicted"/>
<reference evidence="3 4" key="1">
    <citation type="submission" date="2023-07" db="EMBL/GenBank/DDBJ databases">
        <authorList>
            <person name="Girao M."/>
            <person name="Carvalho M.F."/>
        </authorList>
    </citation>
    <scope>NUCLEOTIDE SEQUENCE [LARGE SCALE GENOMIC DNA]</scope>
    <source>
        <strain evidence="3 4">66/93</strain>
    </source>
</reference>
<dbReference type="RefSeq" id="WP_330160513.1">
    <property type="nucleotide sequence ID" value="NZ_BAAAJA010000026.1"/>
</dbReference>
<name>A0ABU7KWD6_9ACTN</name>
<evidence type="ECO:0000256" key="1">
    <source>
        <dbReference type="SAM" id="SignalP"/>
    </source>
</evidence>